<protein>
    <submittedName>
        <fullName evidence="1">Uncharacterized protein</fullName>
    </submittedName>
</protein>
<accession>A0ABY7XRW9</accession>
<dbReference type="Proteomes" id="UP001215097">
    <property type="component" value="Chromosome"/>
</dbReference>
<dbReference type="RefSeq" id="WP_282215079.1">
    <property type="nucleotide sequence ID" value="NZ_BAAAUN010000001.1"/>
</dbReference>
<evidence type="ECO:0000313" key="1">
    <source>
        <dbReference type="EMBL" id="WDM44925.1"/>
    </source>
</evidence>
<reference evidence="1 2" key="1">
    <citation type="submission" date="2021-06" db="EMBL/GenBank/DDBJ databases">
        <title>Genome-based taxonomic framework of Microbacterium strains isolated from marine environment, the description of four new species and reclassification of four preexisting species.</title>
        <authorList>
            <person name="Lee S.D."/>
            <person name="Kim S.-M."/>
            <person name="Byeon Y.-S."/>
            <person name="Yang H.L."/>
            <person name="Kim I.S."/>
        </authorList>
    </citation>
    <scope>NUCLEOTIDE SEQUENCE [LARGE SCALE GENOMIC DNA]</scope>
    <source>
        <strain evidence="1 2">KACC 14465</strain>
    </source>
</reference>
<gene>
    <name evidence="1" type="ORF">KV395_17450</name>
</gene>
<dbReference type="EMBL" id="CP078075">
    <property type="protein sequence ID" value="WDM44925.1"/>
    <property type="molecule type" value="Genomic_DNA"/>
</dbReference>
<evidence type="ECO:0000313" key="2">
    <source>
        <dbReference type="Proteomes" id="UP001215097"/>
    </source>
</evidence>
<keyword evidence="2" id="KW-1185">Reference proteome</keyword>
<organism evidence="1 2">
    <name type="scientific">Microbacterium luteolum</name>
    <name type="common">Aureobacterium luteolum</name>
    <dbReference type="NCBI Taxonomy" id="69367"/>
    <lineage>
        <taxon>Bacteria</taxon>
        <taxon>Bacillati</taxon>
        <taxon>Actinomycetota</taxon>
        <taxon>Actinomycetes</taxon>
        <taxon>Micrococcales</taxon>
        <taxon>Microbacteriaceae</taxon>
        <taxon>Microbacterium</taxon>
    </lineage>
</organism>
<name>A0ABY7XRW9_MICLT</name>
<sequence length="78" mass="8676">MARILKLIQGDREVKPPQSEVDAYVQLVHDTDGSLLVYLYNYKEGGPAPGDSPTQSMHFDLNAARAFKRVLEEAFGPL</sequence>
<proteinExistence type="predicted"/>